<protein>
    <submittedName>
        <fullName evidence="1">Uncharacterized protein</fullName>
    </submittedName>
</protein>
<accession>A0AAD9EB37</accession>
<evidence type="ECO:0000313" key="1">
    <source>
        <dbReference type="EMBL" id="KAK1844619.1"/>
    </source>
</evidence>
<dbReference type="EMBL" id="JAQOWY010000304">
    <property type="protein sequence ID" value="KAK1844619.1"/>
    <property type="molecule type" value="Genomic_DNA"/>
</dbReference>
<sequence>MFAYIANQISREGADCALRSATPGVIKTKSHRRLKTKSSTRSDQFKFEVLHPDDATTWEREVALQVTATTVFYC</sequence>
<gene>
    <name evidence="1" type="ORF">CCHR01_12767</name>
</gene>
<dbReference type="AlphaFoldDB" id="A0AAD9EB37"/>
<name>A0AAD9EB37_9PEZI</name>
<keyword evidence="2" id="KW-1185">Reference proteome</keyword>
<evidence type="ECO:0000313" key="2">
    <source>
        <dbReference type="Proteomes" id="UP001243330"/>
    </source>
</evidence>
<organism evidence="1 2">
    <name type="scientific">Colletotrichum chrysophilum</name>
    <dbReference type="NCBI Taxonomy" id="1836956"/>
    <lineage>
        <taxon>Eukaryota</taxon>
        <taxon>Fungi</taxon>
        <taxon>Dikarya</taxon>
        <taxon>Ascomycota</taxon>
        <taxon>Pezizomycotina</taxon>
        <taxon>Sordariomycetes</taxon>
        <taxon>Hypocreomycetidae</taxon>
        <taxon>Glomerellales</taxon>
        <taxon>Glomerellaceae</taxon>
        <taxon>Colletotrichum</taxon>
        <taxon>Colletotrichum gloeosporioides species complex</taxon>
    </lineage>
</organism>
<reference evidence="1" key="1">
    <citation type="submission" date="2023-01" db="EMBL/GenBank/DDBJ databases">
        <title>Colletotrichum chrysophilum M932 genome sequence.</title>
        <authorList>
            <person name="Baroncelli R."/>
        </authorList>
    </citation>
    <scope>NUCLEOTIDE SEQUENCE</scope>
    <source>
        <strain evidence="1">M932</strain>
    </source>
</reference>
<proteinExistence type="predicted"/>
<dbReference type="Proteomes" id="UP001243330">
    <property type="component" value="Unassembled WGS sequence"/>
</dbReference>
<comment type="caution">
    <text evidence="1">The sequence shown here is derived from an EMBL/GenBank/DDBJ whole genome shotgun (WGS) entry which is preliminary data.</text>
</comment>